<dbReference type="OrthoDB" id="408493at2759"/>
<dbReference type="PANTHER" id="PTHR10231">
    <property type="entry name" value="NUCLEOTIDE-SUGAR TRANSMEMBRANE TRANSPORTER"/>
    <property type="match status" value="1"/>
</dbReference>
<feature type="transmembrane region" description="Helical" evidence="5">
    <location>
        <begin position="304"/>
        <end position="321"/>
    </location>
</feature>
<keyword evidence="2 5" id="KW-0812">Transmembrane</keyword>
<reference evidence="7" key="1">
    <citation type="journal article" date="2018" name="Nat. Microbiol.">
        <title>Leveraging single-cell genomics to expand the fungal tree of life.</title>
        <authorList>
            <person name="Ahrendt S.R."/>
            <person name="Quandt C.A."/>
            <person name="Ciobanu D."/>
            <person name="Clum A."/>
            <person name="Salamov A."/>
            <person name="Andreopoulos B."/>
            <person name="Cheng J.F."/>
            <person name="Woyke T."/>
            <person name="Pelin A."/>
            <person name="Henrissat B."/>
            <person name="Reynolds N.K."/>
            <person name="Benny G.L."/>
            <person name="Smith M.E."/>
            <person name="James T.Y."/>
            <person name="Grigoriev I.V."/>
        </authorList>
    </citation>
    <scope>NUCLEOTIDE SEQUENCE [LARGE SCALE GENOMIC DNA]</scope>
    <source>
        <strain evidence="7">RSA 1356</strain>
    </source>
</reference>
<dbReference type="PIRSF" id="PIRSF005799">
    <property type="entry name" value="UDP-gal_transpt"/>
    <property type="match status" value="1"/>
</dbReference>
<sequence length="377" mass="40836">MTAGASVAGVSARYLSLLTLVVQNSALVLVMRYSRTMPGPRYYTSTAVVAAETIKLFCGLALYWNERRCSGFSTGLRTLSTQVFAGDAWKLAVPAMLYTIQNNIQYISVSLLDAATYQVTYQLKIITTALCAVLILQQRLAATHWLALVLLTAGVTLVQWPSSSADVTLDADEEALASTRFFGLLTVLIGCVLSGLAGVYFEKILKASKVSLWLRNVQLSLFSLPPALLCGVFMMDGDGVREHGFWYGYNVWTWTTIGLQAVGGILVAVVVKYADNILKGFATSLSIIVSCLLSVWLFDFELSVGFVLGGALVIGATFLYGSRPTWKPSQAPILPSLVEMSHSKRTTSLDAEIDAAFSDQLNEPMLRTLGGVGSKQH</sequence>
<dbReference type="GO" id="GO:0015165">
    <property type="term" value="F:pyrimidine nucleotide-sugar transmembrane transporter activity"/>
    <property type="evidence" value="ECO:0007669"/>
    <property type="project" value="InterPro"/>
</dbReference>
<feature type="transmembrane region" description="Helical" evidence="5">
    <location>
        <begin position="213"/>
        <end position="235"/>
    </location>
</feature>
<keyword evidence="6" id="KW-0762">Sugar transport</keyword>
<feature type="transmembrane region" description="Helical" evidence="5">
    <location>
        <begin position="181"/>
        <end position="201"/>
    </location>
</feature>
<dbReference type="STRING" id="78915.A0A4P9XTU2"/>
<feature type="transmembrane region" description="Helical" evidence="5">
    <location>
        <begin position="12"/>
        <end position="30"/>
    </location>
</feature>
<evidence type="ECO:0000256" key="5">
    <source>
        <dbReference type="SAM" id="Phobius"/>
    </source>
</evidence>
<evidence type="ECO:0000256" key="2">
    <source>
        <dbReference type="ARBA" id="ARBA00022692"/>
    </source>
</evidence>
<dbReference type="EMBL" id="KZ992501">
    <property type="protein sequence ID" value="RKP09603.1"/>
    <property type="molecule type" value="Genomic_DNA"/>
</dbReference>
<dbReference type="NCBIfam" id="TIGR00803">
    <property type="entry name" value="nst"/>
    <property type="match status" value="1"/>
</dbReference>
<evidence type="ECO:0000256" key="1">
    <source>
        <dbReference type="ARBA" id="ARBA00004141"/>
    </source>
</evidence>
<keyword evidence="7" id="KW-1185">Reference proteome</keyword>
<evidence type="ECO:0000256" key="3">
    <source>
        <dbReference type="ARBA" id="ARBA00022989"/>
    </source>
</evidence>
<keyword evidence="4 5" id="KW-0472">Membrane</keyword>
<dbReference type="InterPro" id="IPR007271">
    <property type="entry name" value="Nuc_sug_transpt"/>
</dbReference>
<keyword evidence="6" id="KW-0813">Transport</keyword>
<keyword evidence="3 5" id="KW-1133">Transmembrane helix</keyword>
<dbReference type="Proteomes" id="UP000271241">
    <property type="component" value="Unassembled WGS sequence"/>
</dbReference>
<gene>
    <name evidence="6" type="ORF">THASP1DRAFT_22578</name>
</gene>
<evidence type="ECO:0000313" key="6">
    <source>
        <dbReference type="EMBL" id="RKP09603.1"/>
    </source>
</evidence>
<dbReference type="Pfam" id="PF04142">
    <property type="entry name" value="Nuc_sug_transp"/>
    <property type="match status" value="1"/>
</dbReference>
<evidence type="ECO:0000313" key="7">
    <source>
        <dbReference type="Proteomes" id="UP000271241"/>
    </source>
</evidence>
<dbReference type="InterPro" id="IPR037185">
    <property type="entry name" value="EmrE-like"/>
</dbReference>
<dbReference type="SUPFAM" id="SSF103481">
    <property type="entry name" value="Multidrug resistance efflux transporter EmrE"/>
    <property type="match status" value="1"/>
</dbReference>
<name>A0A4P9XTU2_9FUNG</name>
<feature type="transmembrane region" description="Helical" evidence="5">
    <location>
        <begin position="42"/>
        <end position="64"/>
    </location>
</feature>
<feature type="transmembrane region" description="Helical" evidence="5">
    <location>
        <begin position="278"/>
        <end position="298"/>
    </location>
</feature>
<protein>
    <submittedName>
        <fullName evidence="6">Nucleotide-sugar transporter-domain-containing protein</fullName>
    </submittedName>
</protein>
<proteinExistence type="predicted"/>
<feature type="transmembrane region" description="Helical" evidence="5">
    <location>
        <begin position="119"/>
        <end position="136"/>
    </location>
</feature>
<organism evidence="6 7">
    <name type="scientific">Thamnocephalis sphaerospora</name>
    <dbReference type="NCBI Taxonomy" id="78915"/>
    <lineage>
        <taxon>Eukaryota</taxon>
        <taxon>Fungi</taxon>
        <taxon>Fungi incertae sedis</taxon>
        <taxon>Zoopagomycota</taxon>
        <taxon>Zoopagomycotina</taxon>
        <taxon>Zoopagomycetes</taxon>
        <taxon>Zoopagales</taxon>
        <taxon>Sigmoideomycetaceae</taxon>
        <taxon>Thamnocephalis</taxon>
    </lineage>
</organism>
<comment type="subcellular location">
    <subcellularLocation>
        <location evidence="1">Membrane</location>
        <topology evidence="1">Multi-pass membrane protein</topology>
    </subcellularLocation>
</comment>
<dbReference type="GO" id="GO:0000139">
    <property type="term" value="C:Golgi membrane"/>
    <property type="evidence" value="ECO:0007669"/>
    <property type="project" value="InterPro"/>
</dbReference>
<dbReference type="AlphaFoldDB" id="A0A4P9XTU2"/>
<evidence type="ECO:0000256" key="4">
    <source>
        <dbReference type="ARBA" id="ARBA00023136"/>
    </source>
</evidence>
<feature type="transmembrane region" description="Helical" evidence="5">
    <location>
        <begin position="143"/>
        <end position="161"/>
    </location>
</feature>
<feature type="transmembrane region" description="Helical" evidence="5">
    <location>
        <begin position="247"/>
        <end position="271"/>
    </location>
</feature>
<accession>A0A4P9XTU2</accession>